<evidence type="ECO:0000259" key="12">
    <source>
        <dbReference type="Pfam" id="PF00291"/>
    </source>
</evidence>
<keyword evidence="15" id="KW-1185">Reference proteome</keyword>
<dbReference type="SUPFAM" id="SSF53686">
    <property type="entry name" value="Tryptophan synthase beta subunit-like PLP-dependent enzymes"/>
    <property type="match status" value="1"/>
</dbReference>
<evidence type="ECO:0000256" key="1">
    <source>
        <dbReference type="ARBA" id="ARBA00001933"/>
    </source>
</evidence>
<evidence type="ECO:0000259" key="13">
    <source>
        <dbReference type="Pfam" id="PF14821"/>
    </source>
</evidence>
<dbReference type="InterPro" id="IPR004450">
    <property type="entry name" value="Thr_synthase-like"/>
</dbReference>
<keyword evidence="6" id="KW-0028">Amino-acid biosynthesis</keyword>
<evidence type="ECO:0000313" key="15">
    <source>
        <dbReference type="Proteomes" id="UP000255334"/>
    </source>
</evidence>
<dbReference type="InterPro" id="IPR029144">
    <property type="entry name" value="Thr_synth_N"/>
</dbReference>
<dbReference type="GO" id="GO:0030170">
    <property type="term" value="F:pyridoxal phosphate binding"/>
    <property type="evidence" value="ECO:0007669"/>
    <property type="project" value="InterPro"/>
</dbReference>
<accession>A0A370X7V8</accession>
<reference evidence="14 15" key="1">
    <citation type="submission" date="2018-07" db="EMBL/GenBank/DDBJ databases">
        <title>Dyella monticola sp. nov. and Dyella psychrodurans sp. nov. isolated from monsoon evergreen broad-leaved forest soil of Dinghu Mountain, China.</title>
        <authorList>
            <person name="Gao Z."/>
            <person name="Qiu L."/>
        </authorList>
    </citation>
    <scope>NUCLEOTIDE SEQUENCE [LARGE SCALE GENOMIC DNA]</scope>
    <source>
        <strain evidence="14 15">4MSK11</strain>
    </source>
</reference>
<dbReference type="EMBL" id="QRBF01000003">
    <property type="protein sequence ID" value="RDS84367.1"/>
    <property type="molecule type" value="Genomic_DNA"/>
</dbReference>
<dbReference type="Pfam" id="PF00291">
    <property type="entry name" value="PALP"/>
    <property type="match status" value="1"/>
</dbReference>
<evidence type="ECO:0000256" key="10">
    <source>
        <dbReference type="NCBIfam" id="TIGR00260"/>
    </source>
</evidence>
<dbReference type="InterPro" id="IPR001926">
    <property type="entry name" value="TrpB-like_PALP"/>
</dbReference>
<evidence type="ECO:0000256" key="5">
    <source>
        <dbReference type="ARBA" id="ARBA00018679"/>
    </source>
</evidence>
<dbReference type="PANTHER" id="PTHR43515:SF1">
    <property type="entry name" value="THREONINE SYNTHASE-LIKE 1"/>
    <property type="match status" value="1"/>
</dbReference>
<dbReference type="InterPro" id="IPR037158">
    <property type="entry name" value="Thr_synth_N_sf"/>
</dbReference>
<dbReference type="Gene3D" id="3.90.1380.10">
    <property type="entry name" value="Threonine synthase, N-terminal domain"/>
    <property type="match status" value="1"/>
</dbReference>
<evidence type="ECO:0000256" key="11">
    <source>
        <dbReference type="PIRSR" id="PIRSR604450-51"/>
    </source>
</evidence>
<dbReference type="EC" id="4.2.3.1" evidence="4 10"/>
<gene>
    <name evidence="14" type="ORF">DWU99_09815</name>
</gene>
<evidence type="ECO:0000313" key="14">
    <source>
        <dbReference type="EMBL" id="RDS84367.1"/>
    </source>
</evidence>
<dbReference type="OrthoDB" id="9763107at2"/>
<dbReference type="Pfam" id="PF14821">
    <property type="entry name" value="Thr_synth_N"/>
    <property type="match status" value="1"/>
</dbReference>
<dbReference type="PANTHER" id="PTHR43515">
    <property type="entry name" value="THREONINE SYNTHASE-LIKE 1"/>
    <property type="match status" value="1"/>
</dbReference>
<comment type="similarity">
    <text evidence="3">Belongs to the threonine synthase family.</text>
</comment>
<dbReference type="UniPathway" id="UPA00050">
    <property type="reaction ID" value="UER00065"/>
</dbReference>
<keyword evidence="7" id="KW-0791">Threonine biosynthesis</keyword>
<proteinExistence type="inferred from homology"/>
<protein>
    <recommendedName>
        <fullName evidence="5 10">Threonine synthase</fullName>
        <ecNumber evidence="4 10">4.2.3.1</ecNumber>
    </recommendedName>
</protein>
<organism evidence="14 15">
    <name type="scientific">Dyella psychrodurans</name>
    <dbReference type="NCBI Taxonomy" id="1927960"/>
    <lineage>
        <taxon>Bacteria</taxon>
        <taxon>Pseudomonadati</taxon>
        <taxon>Pseudomonadota</taxon>
        <taxon>Gammaproteobacteria</taxon>
        <taxon>Lysobacterales</taxon>
        <taxon>Rhodanobacteraceae</taxon>
        <taxon>Dyella</taxon>
    </lineage>
</organism>
<dbReference type="GO" id="GO:0005737">
    <property type="term" value="C:cytoplasm"/>
    <property type="evidence" value="ECO:0007669"/>
    <property type="project" value="TreeGrafter"/>
</dbReference>
<dbReference type="Proteomes" id="UP000255334">
    <property type="component" value="Unassembled WGS sequence"/>
</dbReference>
<evidence type="ECO:0000256" key="7">
    <source>
        <dbReference type="ARBA" id="ARBA00022697"/>
    </source>
</evidence>
<dbReference type="GO" id="GO:0004795">
    <property type="term" value="F:threonine synthase activity"/>
    <property type="evidence" value="ECO:0007669"/>
    <property type="project" value="UniProtKB-UniRule"/>
</dbReference>
<comment type="caution">
    <text evidence="14">The sequence shown here is derived from an EMBL/GenBank/DDBJ whole genome shotgun (WGS) entry which is preliminary data.</text>
</comment>
<feature type="modified residue" description="N6-(pyridoxal phosphate)lysine" evidence="11">
    <location>
        <position position="107"/>
    </location>
</feature>
<evidence type="ECO:0000256" key="3">
    <source>
        <dbReference type="ARBA" id="ARBA00005517"/>
    </source>
</evidence>
<evidence type="ECO:0000256" key="4">
    <source>
        <dbReference type="ARBA" id="ARBA00013028"/>
    </source>
</evidence>
<dbReference type="PROSITE" id="PS00165">
    <property type="entry name" value="DEHYDRATASE_SER_THR"/>
    <property type="match status" value="1"/>
</dbReference>
<evidence type="ECO:0000256" key="2">
    <source>
        <dbReference type="ARBA" id="ARBA00004979"/>
    </source>
</evidence>
<evidence type="ECO:0000256" key="6">
    <source>
        <dbReference type="ARBA" id="ARBA00022605"/>
    </source>
</evidence>
<keyword evidence="8 11" id="KW-0663">Pyridoxal phosphate</keyword>
<dbReference type="Gene3D" id="3.40.50.1100">
    <property type="match status" value="2"/>
</dbReference>
<feature type="domain" description="Tryptophan synthase beta chain-like PALP" evidence="12">
    <location>
        <begin position="81"/>
        <end position="376"/>
    </location>
</feature>
<evidence type="ECO:0000256" key="8">
    <source>
        <dbReference type="ARBA" id="ARBA00022898"/>
    </source>
</evidence>
<evidence type="ECO:0000256" key="9">
    <source>
        <dbReference type="ARBA" id="ARBA00049144"/>
    </source>
</evidence>
<dbReference type="GO" id="GO:0009088">
    <property type="term" value="P:threonine biosynthetic process"/>
    <property type="evidence" value="ECO:0007669"/>
    <property type="project" value="UniProtKB-UniRule"/>
</dbReference>
<dbReference type="InterPro" id="IPR000634">
    <property type="entry name" value="Ser/Thr_deHydtase_PyrdxlP-BS"/>
</dbReference>
<dbReference type="AlphaFoldDB" id="A0A370X7V8"/>
<name>A0A370X7V8_9GAMM</name>
<keyword evidence="14" id="KW-0456">Lyase</keyword>
<comment type="catalytic activity">
    <reaction evidence="9">
        <text>O-phospho-L-homoserine + H2O = L-threonine + phosphate</text>
        <dbReference type="Rhea" id="RHEA:10840"/>
        <dbReference type="ChEBI" id="CHEBI:15377"/>
        <dbReference type="ChEBI" id="CHEBI:43474"/>
        <dbReference type="ChEBI" id="CHEBI:57590"/>
        <dbReference type="ChEBI" id="CHEBI:57926"/>
        <dbReference type="EC" id="4.2.3.1"/>
    </reaction>
</comment>
<dbReference type="InterPro" id="IPR036052">
    <property type="entry name" value="TrpB-like_PALP_sf"/>
</dbReference>
<sequence length="441" mass="46819">MRYLSTRGATPAATLSEAIAAGLAPDGGLYVPERLPALLTEQFDPEGTLADTAATLLAPFFAGDALASELPAICAEALTFPTPLRVLPQHPKSSVLELFHGPTAAFKDVGARFLAACMRRLRAEATSPLTILVATSGDTGAAVGAAFHRQPGIDVAILFPDGRVSPRQAHQLGCFGDNVQALRVQGHFDDCQRMVKAALNDRTLQAQSPLSSANSISLGRLLPQMSYYAHAALAWCREHHEPLNLIVPTGNLGNALAAQWVRTMGLPVGQIKLACNANATLPDFFAGNDYSPREAVATLANAMDVGAPSNFERLRWTLPDAALLRSQLQAQSVDDRTISATIAAHAREHGEVFCPHTATAMHLLDQLRAAGDDASWAIVATAHPAKFESVVEPLIGRPVEVPSSLAAMLQRSASAEAMPAQDGALRQWLLERATHHADALS</sequence>
<comment type="cofactor">
    <cofactor evidence="1 11">
        <name>pyridoxal 5'-phosphate</name>
        <dbReference type="ChEBI" id="CHEBI:597326"/>
    </cofactor>
</comment>
<dbReference type="NCBIfam" id="TIGR00260">
    <property type="entry name" value="thrC"/>
    <property type="match status" value="1"/>
</dbReference>
<feature type="domain" description="Threonine synthase N-terminal" evidence="13">
    <location>
        <begin position="2"/>
        <end position="77"/>
    </location>
</feature>
<comment type="pathway">
    <text evidence="2">Amino-acid biosynthesis; L-threonine biosynthesis; L-threonine from L-aspartate: step 5/5.</text>
</comment>